<keyword evidence="2" id="KW-1185">Reference proteome</keyword>
<evidence type="ECO:0000313" key="2">
    <source>
        <dbReference type="Proteomes" id="UP000319908"/>
    </source>
</evidence>
<reference evidence="1 2" key="1">
    <citation type="journal article" date="2020" name="Antonie Van Leeuwenhoek">
        <title>Rhodopirellula heiligendammensis sp. nov., Rhodopirellula pilleata sp. nov., and Rhodopirellula solitaria sp. nov. isolated from natural or artificial marine surfaces in Northern Germany and California, USA, and emended description of the genus Rhodopirellula.</title>
        <authorList>
            <person name="Kallscheuer N."/>
            <person name="Wiegand S."/>
            <person name="Jogler M."/>
            <person name="Boedeker C."/>
            <person name="Peeters S.H."/>
            <person name="Rast P."/>
            <person name="Heuer A."/>
            <person name="Jetten M.S.M."/>
            <person name="Rohde M."/>
            <person name="Jogler C."/>
        </authorList>
    </citation>
    <scope>NUCLEOTIDE SEQUENCE [LARGE SCALE GENOMIC DNA]</scope>
    <source>
        <strain evidence="1 2">Poly21</strain>
    </source>
</reference>
<proteinExistence type="predicted"/>
<evidence type="ECO:0000313" key="1">
    <source>
        <dbReference type="EMBL" id="TWU18107.1"/>
    </source>
</evidence>
<sequence>MPAAIVQVLEEATAIAFAETASSTHKIYYLHIHLNLPQYSMIAKAEAFHSSSH</sequence>
<name>A0A5C6C285_9BACT</name>
<accession>A0A5C6C285</accession>
<comment type="caution">
    <text evidence="1">The sequence shown here is derived from an EMBL/GenBank/DDBJ whole genome shotgun (WGS) entry which is preliminary data.</text>
</comment>
<protein>
    <submittedName>
        <fullName evidence="1">Uncharacterized protein</fullName>
    </submittedName>
</protein>
<organism evidence="1 2">
    <name type="scientific">Allorhodopirellula heiligendammensis</name>
    <dbReference type="NCBI Taxonomy" id="2714739"/>
    <lineage>
        <taxon>Bacteria</taxon>
        <taxon>Pseudomonadati</taxon>
        <taxon>Planctomycetota</taxon>
        <taxon>Planctomycetia</taxon>
        <taxon>Pirellulales</taxon>
        <taxon>Pirellulaceae</taxon>
        <taxon>Allorhodopirellula</taxon>
    </lineage>
</organism>
<dbReference type="EMBL" id="SJPU01000001">
    <property type="protein sequence ID" value="TWU18107.1"/>
    <property type="molecule type" value="Genomic_DNA"/>
</dbReference>
<dbReference type="Proteomes" id="UP000319908">
    <property type="component" value="Unassembled WGS sequence"/>
</dbReference>
<gene>
    <name evidence="1" type="ORF">Poly21_02620</name>
</gene>
<dbReference type="AlphaFoldDB" id="A0A5C6C285"/>